<organism evidence="1 2">
    <name type="scientific">Gymnopilus dilepis</name>
    <dbReference type="NCBI Taxonomy" id="231916"/>
    <lineage>
        <taxon>Eukaryota</taxon>
        <taxon>Fungi</taxon>
        <taxon>Dikarya</taxon>
        <taxon>Basidiomycota</taxon>
        <taxon>Agaricomycotina</taxon>
        <taxon>Agaricomycetes</taxon>
        <taxon>Agaricomycetidae</taxon>
        <taxon>Agaricales</taxon>
        <taxon>Agaricineae</taxon>
        <taxon>Hymenogastraceae</taxon>
        <taxon>Gymnopilus</taxon>
    </lineage>
</organism>
<dbReference type="InParanoid" id="A0A409WRH8"/>
<evidence type="ECO:0000313" key="1">
    <source>
        <dbReference type="EMBL" id="PPQ81114.1"/>
    </source>
</evidence>
<dbReference type="OrthoDB" id="3030934at2759"/>
<protein>
    <submittedName>
        <fullName evidence="1">Uncharacterized protein</fullName>
    </submittedName>
</protein>
<gene>
    <name evidence="1" type="ORF">CVT26_011227</name>
</gene>
<sequence>MRLNKSFYQLALSILRNRVKRALHRFLPPNHVDTFLRTLTQEGSVIAGSVATSIVAPEIMNEPPRNLNVIVPFRPRYEKWLTVLKQMGFDFDQADVKRRNQRYSDMCYIARSPYSEKPIVVLWAASVSPLLPLLASRYTYEMNFMTADYVYCIYPRLTLRRETFERPRVGNDEATHGTGAVSVIDPTSMTGPCEIYCPMELRSTRQAKGIAMVPWATVDYTTTGHGFFKDQTLVYRVHSWCRNPHCHRARETYIPSHLL</sequence>
<dbReference type="Proteomes" id="UP000284706">
    <property type="component" value="Unassembled WGS sequence"/>
</dbReference>
<dbReference type="EMBL" id="NHYE01004900">
    <property type="protein sequence ID" value="PPQ81114.1"/>
    <property type="molecule type" value="Genomic_DNA"/>
</dbReference>
<name>A0A409WRH8_9AGAR</name>
<dbReference type="AlphaFoldDB" id="A0A409WRH8"/>
<evidence type="ECO:0000313" key="2">
    <source>
        <dbReference type="Proteomes" id="UP000284706"/>
    </source>
</evidence>
<accession>A0A409WRH8</accession>
<comment type="caution">
    <text evidence="1">The sequence shown here is derived from an EMBL/GenBank/DDBJ whole genome shotgun (WGS) entry which is preliminary data.</text>
</comment>
<keyword evidence="2" id="KW-1185">Reference proteome</keyword>
<proteinExistence type="predicted"/>
<reference evidence="1 2" key="1">
    <citation type="journal article" date="2018" name="Evol. Lett.">
        <title>Horizontal gene cluster transfer increased hallucinogenic mushroom diversity.</title>
        <authorList>
            <person name="Reynolds H.T."/>
            <person name="Vijayakumar V."/>
            <person name="Gluck-Thaler E."/>
            <person name="Korotkin H.B."/>
            <person name="Matheny P.B."/>
            <person name="Slot J.C."/>
        </authorList>
    </citation>
    <scope>NUCLEOTIDE SEQUENCE [LARGE SCALE GENOMIC DNA]</scope>
    <source>
        <strain evidence="1 2">SRW20</strain>
    </source>
</reference>